<dbReference type="EMBL" id="MU266462">
    <property type="protein sequence ID" value="KAH7923100.1"/>
    <property type="molecule type" value="Genomic_DNA"/>
</dbReference>
<organism evidence="1 2">
    <name type="scientific">Leucogyrophana mollusca</name>
    <dbReference type="NCBI Taxonomy" id="85980"/>
    <lineage>
        <taxon>Eukaryota</taxon>
        <taxon>Fungi</taxon>
        <taxon>Dikarya</taxon>
        <taxon>Basidiomycota</taxon>
        <taxon>Agaricomycotina</taxon>
        <taxon>Agaricomycetes</taxon>
        <taxon>Agaricomycetidae</taxon>
        <taxon>Boletales</taxon>
        <taxon>Boletales incertae sedis</taxon>
        <taxon>Leucogyrophana</taxon>
    </lineage>
</organism>
<protein>
    <submittedName>
        <fullName evidence="1">Uncharacterized protein</fullName>
    </submittedName>
</protein>
<reference evidence="1" key="1">
    <citation type="journal article" date="2021" name="New Phytol.">
        <title>Evolutionary innovations through gain and loss of genes in the ectomycorrhizal Boletales.</title>
        <authorList>
            <person name="Wu G."/>
            <person name="Miyauchi S."/>
            <person name="Morin E."/>
            <person name="Kuo A."/>
            <person name="Drula E."/>
            <person name="Varga T."/>
            <person name="Kohler A."/>
            <person name="Feng B."/>
            <person name="Cao Y."/>
            <person name="Lipzen A."/>
            <person name="Daum C."/>
            <person name="Hundley H."/>
            <person name="Pangilinan J."/>
            <person name="Johnson J."/>
            <person name="Barry K."/>
            <person name="LaButti K."/>
            <person name="Ng V."/>
            <person name="Ahrendt S."/>
            <person name="Min B."/>
            <person name="Choi I.G."/>
            <person name="Park H."/>
            <person name="Plett J.M."/>
            <person name="Magnuson J."/>
            <person name="Spatafora J.W."/>
            <person name="Nagy L.G."/>
            <person name="Henrissat B."/>
            <person name="Grigoriev I.V."/>
            <person name="Yang Z.L."/>
            <person name="Xu J."/>
            <person name="Martin F.M."/>
        </authorList>
    </citation>
    <scope>NUCLEOTIDE SEQUENCE</scope>
    <source>
        <strain evidence="1">KUC20120723A-06</strain>
    </source>
</reference>
<evidence type="ECO:0000313" key="1">
    <source>
        <dbReference type="EMBL" id="KAH7923100.1"/>
    </source>
</evidence>
<dbReference type="Proteomes" id="UP000790709">
    <property type="component" value="Unassembled WGS sequence"/>
</dbReference>
<comment type="caution">
    <text evidence="1">The sequence shown here is derived from an EMBL/GenBank/DDBJ whole genome shotgun (WGS) entry which is preliminary data.</text>
</comment>
<accession>A0ACB8BBB2</accession>
<sequence length="716" mass="79334">MFLEFLDSHAYDVPQLIWALTNGTTGPNATPTFGQVVFSEYFDISLISRSRQQMETRAEILPIKQTPSLFALIIGINKYKSDGVPDLRGAIADADMVKDYLEKELCVPSTQIRNLRNSEGTRARILDEINAFVNDKRIQKGDPILIFYAGHGAESPSPPRWLTSSSKTHHLVPYDYACEDEKGGTVPGIPDRTLGALLTCLAAETGDNITVILDCCHSGSGTRTDKVVVSTRSVRGIKIKEAPADDLDQHIWEVVERREAENGYPIAFSTDSAQSGRLSHVLLAACGADELAREENGRGVFTLALIEALKRFGADKLTYAELLQRLPPLSAQNPQCEGANQNRILFNAKAAGQRAVLYKIRKKGGRYEMDAGEAHGLSESAQFAVYQDRDSFLNSNSLGTVVARKPAPFSTVLDAFPSGDVIELEGEGVAIQTKVGAEEDLRIHVASNEKLAVVFEVLSKEMQRTDTARRNIRLVENGADLDIGLEGGKIVFNILHAKTRTLGLHRLWKSVDPTVEAVTPVINDAARYFWHLRRKSVNKKIEKMVKVGFFALAVSDDSEDEGDGLLDEVLRPTGENLITQNVIDLEFKDGAKYGMTVTNGLQQDLYLSMFYFDGGNLEITSWLEPPTTKGVADLSVLGKRSLPIGFGDSGTIPFIPYFREPNQTLDVGFFKIFLSTQEVDLSDVVQIPIHFRPYYPRKVPIWHTIQIAVRLRRTFE</sequence>
<proteinExistence type="predicted"/>
<name>A0ACB8BBB2_9AGAM</name>
<keyword evidence="2" id="KW-1185">Reference proteome</keyword>
<gene>
    <name evidence="1" type="ORF">BV22DRAFT_1130887</name>
</gene>
<evidence type="ECO:0000313" key="2">
    <source>
        <dbReference type="Proteomes" id="UP000790709"/>
    </source>
</evidence>